<sequence>MQSSMTRSGFAAGTRLPLPQRASRSAARAAVKLQALFAKTKTVKDAPAGAKVLVAGKDIKATQFQADLGFAKPTIALGFTKSNAMLGVASALIGEVLTGSGPLAQLGYEFKESIFDVEFEILAVIAFNLLAAFLPAKGKFVPDEAELEERPKGPLQDPRISLLEPKRFLGVSSFGFSKENELFVGRVAQLGFAAALIGEAITGQGILGQIGIETGLPLSQTEPLLLGFIAFTLFAAVNEGSGKFVDEK</sequence>
<dbReference type="AlphaFoldDB" id="E1Z5K0"/>
<dbReference type="eggNOG" id="ENOG502QTMT">
    <property type="taxonomic scope" value="Eukaryota"/>
</dbReference>
<dbReference type="FunCoup" id="E1Z5K0">
    <property type="interactions" value="583"/>
</dbReference>
<dbReference type="SUPFAM" id="SSF103511">
    <property type="entry name" value="Chlorophyll a-b binding protein"/>
    <property type="match status" value="1"/>
</dbReference>
<dbReference type="STRING" id="554065.E1Z5K0"/>
<dbReference type="OrthoDB" id="48883at2759"/>
<accession>E1Z5K0</accession>
<dbReference type="RefSeq" id="XP_005850589.1">
    <property type="nucleotide sequence ID" value="XM_005850527.1"/>
</dbReference>
<dbReference type="Gene3D" id="1.10.3460.10">
    <property type="entry name" value="Chlorophyll a/b binding protein domain"/>
    <property type="match status" value="1"/>
</dbReference>
<reference evidence="1 2" key="1">
    <citation type="journal article" date="2010" name="Plant Cell">
        <title>The Chlorella variabilis NC64A genome reveals adaptation to photosymbiosis, coevolution with viruses, and cryptic sex.</title>
        <authorList>
            <person name="Blanc G."/>
            <person name="Duncan G."/>
            <person name="Agarkova I."/>
            <person name="Borodovsky M."/>
            <person name="Gurnon J."/>
            <person name="Kuo A."/>
            <person name="Lindquist E."/>
            <person name="Lucas S."/>
            <person name="Pangilinan J."/>
            <person name="Polle J."/>
            <person name="Salamov A."/>
            <person name="Terry A."/>
            <person name="Yamada T."/>
            <person name="Dunigan D.D."/>
            <person name="Grigoriev I.V."/>
            <person name="Claverie J.M."/>
            <person name="Van Etten J.L."/>
        </authorList>
    </citation>
    <scope>NUCLEOTIDE SEQUENCE [LARGE SCALE GENOMIC DNA]</scope>
    <source>
        <strain evidence="1 2">NC64A</strain>
    </source>
</reference>
<dbReference type="EMBL" id="GL433837">
    <property type="protein sequence ID" value="EFN58487.1"/>
    <property type="molecule type" value="Genomic_DNA"/>
</dbReference>
<gene>
    <name evidence="1" type="ORF">CHLNCDRAFT_140514</name>
</gene>
<organism evidence="2">
    <name type="scientific">Chlorella variabilis</name>
    <name type="common">Green alga</name>
    <dbReference type="NCBI Taxonomy" id="554065"/>
    <lineage>
        <taxon>Eukaryota</taxon>
        <taxon>Viridiplantae</taxon>
        <taxon>Chlorophyta</taxon>
        <taxon>core chlorophytes</taxon>
        <taxon>Trebouxiophyceae</taxon>
        <taxon>Chlorellales</taxon>
        <taxon>Chlorellaceae</taxon>
        <taxon>Chlorella clade</taxon>
        <taxon>Chlorella</taxon>
    </lineage>
</organism>
<evidence type="ECO:0000313" key="2">
    <source>
        <dbReference type="Proteomes" id="UP000008141"/>
    </source>
</evidence>
<dbReference type="OMA" id="PHDINTK"/>
<protein>
    <submittedName>
        <fullName evidence="1">Uncharacterized protein</fullName>
    </submittedName>
</protein>
<name>E1Z5K0_CHLVA</name>
<dbReference type="Proteomes" id="UP000008141">
    <property type="component" value="Unassembled WGS sequence"/>
</dbReference>
<dbReference type="KEGG" id="cvr:CHLNCDRAFT_140514"/>
<proteinExistence type="predicted"/>
<dbReference type="GeneID" id="17357964"/>
<evidence type="ECO:0000313" key="1">
    <source>
        <dbReference type="EMBL" id="EFN58487.1"/>
    </source>
</evidence>
<keyword evidence="2" id="KW-1185">Reference proteome</keyword>
<dbReference type="InParanoid" id="E1Z5K0"/>